<evidence type="ECO:0000313" key="9">
    <source>
        <dbReference type="Proteomes" id="UP000886885"/>
    </source>
</evidence>
<dbReference type="PANTHER" id="PTHR43539">
    <property type="entry name" value="FLAVIN-BINDING MONOOXYGENASE-LIKE PROTEIN (AFU_ORTHOLOGUE AFUA_4G09220)"/>
    <property type="match status" value="1"/>
</dbReference>
<evidence type="ECO:0000256" key="1">
    <source>
        <dbReference type="ARBA" id="ARBA00001974"/>
    </source>
</evidence>
<dbReference type="EMBL" id="JAAWWB010000004">
    <property type="protein sequence ID" value="KAG6785115.1"/>
    <property type="molecule type" value="Genomic_DNA"/>
</dbReference>
<keyword evidence="7" id="KW-0503">Monooxygenase</keyword>
<keyword evidence="4 7" id="KW-0274">FAD</keyword>
<dbReference type="Pfam" id="PF00743">
    <property type="entry name" value="FMO-like"/>
    <property type="match status" value="1"/>
</dbReference>
<sequence length="423" mass="47664">MCSFKATRSLCFLPHSLYNNLVLFYCFSTTKIKGNEIDREHSFPEKMQNPVAIIVGAGPSGLATSACLNQHSIPHILLEREDCYASLWKKYSYDRLRLHLRKQFCELPHMSFPDSYPTYVPKDQFLQYLDDYVSHFKISPMYQRSVEFASFDEEAKKWNVKARNVSSGEIEEYSARFLVVASGETSNPFIPKFEGLNTFTGEVIHSTGFKNGKTYCDKNVLVVGSGNSGMEIALDLANHGARTSIAIRSPIHILSREMVYLGLNMLKYFSCGMVDKVMVMLSKLVYGDLSKHGINRPKEGPFFMKVAYGKYPVFDVGTCNKIKSGEIQVLPALESIRGNEVVFENGKSHPFDTIVFCTGFERSTNKWLKGDDYLLNEDGIPKPSYPNHWKGKDGLYCIGLSRRGLYGASADAQNVVNDIKALI</sequence>
<evidence type="ECO:0000256" key="3">
    <source>
        <dbReference type="ARBA" id="ARBA00022630"/>
    </source>
</evidence>
<reference evidence="8" key="1">
    <citation type="journal article" date="2020" name="bioRxiv">
        <title>Hybrid origin of Populus tomentosa Carr. identified through genome sequencing and phylogenomic analysis.</title>
        <authorList>
            <person name="An X."/>
            <person name="Gao K."/>
            <person name="Chen Z."/>
            <person name="Li J."/>
            <person name="Yang X."/>
            <person name="Yang X."/>
            <person name="Zhou J."/>
            <person name="Guo T."/>
            <person name="Zhao T."/>
            <person name="Huang S."/>
            <person name="Miao D."/>
            <person name="Khan W.U."/>
            <person name="Rao P."/>
            <person name="Ye M."/>
            <person name="Lei B."/>
            <person name="Liao W."/>
            <person name="Wang J."/>
            <person name="Ji L."/>
            <person name="Li Y."/>
            <person name="Guo B."/>
            <person name="Mustafa N.S."/>
            <person name="Li S."/>
            <person name="Yun Q."/>
            <person name="Keller S.R."/>
            <person name="Mao J."/>
            <person name="Zhang R."/>
            <person name="Strauss S.H."/>
        </authorList>
    </citation>
    <scope>NUCLEOTIDE SEQUENCE</scope>
    <source>
        <strain evidence="8">GM15</strain>
        <tissue evidence="8">Leaf</tissue>
    </source>
</reference>
<keyword evidence="9" id="KW-1185">Reference proteome</keyword>
<dbReference type="OrthoDB" id="66881at2759"/>
<comment type="caution">
    <text evidence="8">The sequence shown here is derived from an EMBL/GenBank/DDBJ whole genome shotgun (WGS) entry which is preliminary data.</text>
</comment>
<dbReference type="InterPro" id="IPR020946">
    <property type="entry name" value="Flavin_mOase-like"/>
</dbReference>
<keyword evidence="6 7" id="KW-0560">Oxidoreductase</keyword>
<dbReference type="Proteomes" id="UP000886885">
    <property type="component" value="Chromosome 2D"/>
</dbReference>
<dbReference type="InterPro" id="IPR050982">
    <property type="entry name" value="Auxin_biosynth/cation_transpt"/>
</dbReference>
<evidence type="ECO:0000256" key="7">
    <source>
        <dbReference type="RuleBase" id="RU361177"/>
    </source>
</evidence>
<gene>
    <name evidence="8" type="ORF">POTOM_010838</name>
</gene>
<evidence type="ECO:0000256" key="6">
    <source>
        <dbReference type="ARBA" id="ARBA00023002"/>
    </source>
</evidence>
<comment type="similarity">
    <text evidence="2 7">Belongs to the FMO family.</text>
</comment>
<dbReference type="AlphaFoldDB" id="A0A8X8ADQ2"/>
<comment type="cofactor">
    <cofactor evidence="1 7">
        <name>FAD</name>
        <dbReference type="ChEBI" id="CHEBI:57692"/>
    </cofactor>
</comment>
<evidence type="ECO:0000256" key="4">
    <source>
        <dbReference type="ARBA" id="ARBA00022827"/>
    </source>
</evidence>
<evidence type="ECO:0000313" key="8">
    <source>
        <dbReference type="EMBL" id="KAG6785115.1"/>
    </source>
</evidence>
<protein>
    <recommendedName>
        <fullName evidence="7">Flavin-containing monooxygenase</fullName>
        <ecNumber evidence="7">1.-.-.-</ecNumber>
    </recommendedName>
</protein>
<keyword evidence="5" id="KW-0521">NADP</keyword>
<dbReference type="EC" id="1.-.-.-" evidence="7"/>
<dbReference type="GO" id="GO:0004499">
    <property type="term" value="F:N,N-dimethylaniline monooxygenase activity"/>
    <property type="evidence" value="ECO:0007669"/>
    <property type="project" value="InterPro"/>
</dbReference>
<dbReference type="PANTHER" id="PTHR43539:SF42">
    <property type="entry name" value="OS01G0273800 PROTEIN"/>
    <property type="match status" value="1"/>
</dbReference>
<dbReference type="GO" id="GO:0050661">
    <property type="term" value="F:NADP binding"/>
    <property type="evidence" value="ECO:0007669"/>
    <property type="project" value="InterPro"/>
</dbReference>
<dbReference type="GO" id="GO:0050660">
    <property type="term" value="F:flavin adenine dinucleotide binding"/>
    <property type="evidence" value="ECO:0007669"/>
    <property type="project" value="InterPro"/>
</dbReference>
<organism evidence="8 9">
    <name type="scientific">Populus tomentosa</name>
    <name type="common">Chinese white poplar</name>
    <dbReference type="NCBI Taxonomy" id="118781"/>
    <lineage>
        <taxon>Eukaryota</taxon>
        <taxon>Viridiplantae</taxon>
        <taxon>Streptophyta</taxon>
        <taxon>Embryophyta</taxon>
        <taxon>Tracheophyta</taxon>
        <taxon>Spermatophyta</taxon>
        <taxon>Magnoliopsida</taxon>
        <taxon>eudicotyledons</taxon>
        <taxon>Gunneridae</taxon>
        <taxon>Pentapetalae</taxon>
        <taxon>rosids</taxon>
        <taxon>fabids</taxon>
        <taxon>Malpighiales</taxon>
        <taxon>Salicaceae</taxon>
        <taxon>Saliceae</taxon>
        <taxon>Populus</taxon>
    </lineage>
</organism>
<name>A0A8X8ADQ2_POPTO</name>
<evidence type="ECO:0000256" key="2">
    <source>
        <dbReference type="ARBA" id="ARBA00009183"/>
    </source>
</evidence>
<keyword evidence="3 7" id="KW-0285">Flavoprotein</keyword>
<accession>A0A8X8ADQ2</accession>
<evidence type="ECO:0000256" key="5">
    <source>
        <dbReference type="ARBA" id="ARBA00022857"/>
    </source>
</evidence>
<proteinExistence type="inferred from homology"/>